<dbReference type="RefSeq" id="WP_140601946.1">
    <property type="nucleotide sequence ID" value="NZ_SAWY01000006.1"/>
</dbReference>
<evidence type="ECO:0000313" key="3">
    <source>
        <dbReference type="Proteomes" id="UP000315303"/>
    </source>
</evidence>
<dbReference type="InterPro" id="IPR025489">
    <property type="entry name" value="DUF4381"/>
</dbReference>
<sequence>MKSFISIRSILLSLVFSFSTQVPLVLANTPQQLPAAGQPSASPLQLNDIHLPEKVSQLPISYGWWLLLLLIAIAIYFSVRKFKQHKQRNKYKNQAIKLLSTSMNSEEVITLLKWAALQYFPRAQLSKLYGEQFQQFLMEQLPKKHQQQFSALTSDSFSIQYQQHSNAPNEQCYQAAKLWLAQALPPKVKVVKGGIDD</sequence>
<evidence type="ECO:0000256" key="1">
    <source>
        <dbReference type="SAM" id="Phobius"/>
    </source>
</evidence>
<dbReference type="OrthoDB" id="283083at2"/>
<keyword evidence="3" id="KW-1185">Reference proteome</keyword>
<proteinExistence type="predicted"/>
<accession>A0A502LCU5</accession>
<dbReference type="EMBL" id="SAWY01000006">
    <property type="protein sequence ID" value="TPH17937.1"/>
    <property type="molecule type" value="Genomic_DNA"/>
</dbReference>
<dbReference type="Pfam" id="PF14316">
    <property type="entry name" value="DUF4381"/>
    <property type="match status" value="1"/>
</dbReference>
<organism evidence="2 3">
    <name type="scientific">Litorilituus lipolyticus</name>
    <dbReference type="NCBI Taxonomy" id="2491017"/>
    <lineage>
        <taxon>Bacteria</taxon>
        <taxon>Pseudomonadati</taxon>
        <taxon>Pseudomonadota</taxon>
        <taxon>Gammaproteobacteria</taxon>
        <taxon>Alteromonadales</taxon>
        <taxon>Colwelliaceae</taxon>
        <taxon>Litorilituus</taxon>
    </lineage>
</organism>
<evidence type="ECO:0000313" key="2">
    <source>
        <dbReference type="EMBL" id="TPH17937.1"/>
    </source>
</evidence>
<name>A0A502LCU5_9GAMM</name>
<keyword evidence="1" id="KW-1133">Transmembrane helix</keyword>
<keyword evidence="1" id="KW-0812">Transmembrane</keyword>
<dbReference type="Proteomes" id="UP000315303">
    <property type="component" value="Unassembled WGS sequence"/>
</dbReference>
<reference evidence="2 3" key="1">
    <citation type="submission" date="2019-01" db="EMBL/GenBank/DDBJ databases">
        <title>Litorilituus lipolytica sp. nov., isolated from intertidal sand of the Yellow Sea in China.</title>
        <authorList>
            <person name="Liu A."/>
        </authorList>
    </citation>
    <scope>NUCLEOTIDE SEQUENCE [LARGE SCALE GENOMIC DNA]</scope>
    <source>
        <strain evidence="2 3">RZ04</strain>
    </source>
</reference>
<feature type="transmembrane region" description="Helical" evidence="1">
    <location>
        <begin position="62"/>
        <end position="79"/>
    </location>
</feature>
<dbReference type="AlphaFoldDB" id="A0A502LCU5"/>
<keyword evidence="1" id="KW-0472">Membrane</keyword>
<protein>
    <submittedName>
        <fullName evidence="2">DUF4381 domain-containing protein</fullName>
    </submittedName>
</protein>
<gene>
    <name evidence="2" type="ORF">EPA86_03465</name>
</gene>
<comment type="caution">
    <text evidence="2">The sequence shown here is derived from an EMBL/GenBank/DDBJ whole genome shotgun (WGS) entry which is preliminary data.</text>
</comment>